<feature type="transmembrane region" description="Helical" evidence="6">
    <location>
        <begin position="307"/>
        <end position="326"/>
    </location>
</feature>
<keyword evidence="3 6" id="KW-0812">Transmembrane</keyword>
<gene>
    <name evidence="8" type="ordered locus">Ksed_24170</name>
</gene>
<evidence type="ECO:0000313" key="8">
    <source>
        <dbReference type="EMBL" id="ACV07384.1"/>
    </source>
</evidence>
<dbReference type="InterPro" id="IPR011701">
    <property type="entry name" value="MFS"/>
</dbReference>
<feature type="transmembrane region" description="Helical" evidence="6">
    <location>
        <begin position="43"/>
        <end position="64"/>
    </location>
</feature>
<dbReference type="PANTHER" id="PTHR23513:SF11">
    <property type="entry name" value="STAPHYLOFERRIN A TRANSPORTER"/>
    <property type="match status" value="1"/>
</dbReference>
<evidence type="ECO:0000256" key="2">
    <source>
        <dbReference type="ARBA" id="ARBA00022475"/>
    </source>
</evidence>
<evidence type="ECO:0000256" key="3">
    <source>
        <dbReference type="ARBA" id="ARBA00022692"/>
    </source>
</evidence>
<feature type="transmembrane region" description="Helical" evidence="6">
    <location>
        <begin position="221"/>
        <end position="241"/>
    </location>
</feature>
<dbReference type="InterPro" id="IPR036259">
    <property type="entry name" value="MFS_trans_sf"/>
</dbReference>
<organism evidence="8 9">
    <name type="scientific">Kytococcus sedentarius (strain ATCC 14392 / DSM 20547 / JCM 11482 / CCUG 33030 / NBRC 15357 / NCTC 11040 / CCM 314 / 541)</name>
    <name type="common">Micrococcus sedentarius</name>
    <dbReference type="NCBI Taxonomy" id="478801"/>
    <lineage>
        <taxon>Bacteria</taxon>
        <taxon>Bacillati</taxon>
        <taxon>Actinomycetota</taxon>
        <taxon>Actinomycetes</taxon>
        <taxon>Micrococcales</taxon>
        <taxon>Kytococcaceae</taxon>
        <taxon>Kytococcus</taxon>
    </lineage>
</organism>
<reference evidence="8 9" key="1">
    <citation type="journal article" date="2009" name="Stand. Genomic Sci.">
        <title>Complete genome sequence of Kytococcus sedentarius type strain (541).</title>
        <authorList>
            <person name="Sims D."/>
            <person name="Brettin T."/>
            <person name="Detter J.C."/>
            <person name="Han C."/>
            <person name="Lapidus A."/>
            <person name="Copeland A."/>
            <person name="Glavina Del Rio T."/>
            <person name="Nolan M."/>
            <person name="Chen F."/>
            <person name="Lucas S."/>
            <person name="Tice H."/>
            <person name="Cheng J.F."/>
            <person name="Bruce D."/>
            <person name="Goodwin L."/>
            <person name="Pitluck S."/>
            <person name="Ovchinnikova G."/>
            <person name="Pati A."/>
            <person name="Ivanova N."/>
            <person name="Mavrommatis K."/>
            <person name="Chen A."/>
            <person name="Palaniappan K."/>
            <person name="D'haeseleer P."/>
            <person name="Chain P."/>
            <person name="Bristow J."/>
            <person name="Eisen J.A."/>
            <person name="Markowitz V."/>
            <person name="Hugenholtz P."/>
            <person name="Schneider S."/>
            <person name="Goker M."/>
            <person name="Pukall R."/>
            <person name="Kyrpides N.C."/>
            <person name="Klenk H.P."/>
        </authorList>
    </citation>
    <scope>NUCLEOTIDE SEQUENCE [LARGE SCALE GENOMIC DNA]</scope>
    <source>
        <strain evidence="9">ATCC 14392 / DSM 20547 / JCM 11482 / CCUG 33030 / NBRC 15357 / NCTC 11040 / CCM 314 / 541</strain>
    </source>
</reference>
<dbReference type="EMBL" id="CP001686">
    <property type="protein sequence ID" value="ACV07384.1"/>
    <property type="molecule type" value="Genomic_DNA"/>
</dbReference>
<dbReference type="STRING" id="478801.Ksed_24170"/>
<keyword evidence="9" id="KW-1185">Reference proteome</keyword>
<dbReference type="Gene3D" id="1.20.1250.20">
    <property type="entry name" value="MFS general substrate transporter like domains"/>
    <property type="match status" value="1"/>
</dbReference>
<dbReference type="CDD" id="cd06173">
    <property type="entry name" value="MFS_MefA_like"/>
    <property type="match status" value="1"/>
</dbReference>
<dbReference type="GO" id="GO:0022857">
    <property type="term" value="F:transmembrane transporter activity"/>
    <property type="evidence" value="ECO:0007669"/>
    <property type="project" value="InterPro"/>
</dbReference>
<dbReference type="AlphaFoldDB" id="C7NFM6"/>
<feature type="transmembrane region" description="Helical" evidence="6">
    <location>
        <begin position="165"/>
        <end position="187"/>
    </location>
</feature>
<dbReference type="Proteomes" id="UP000006666">
    <property type="component" value="Chromosome"/>
</dbReference>
<proteinExistence type="predicted"/>
<evidence type="ECO:0000259" key="7">
    <source>
        <dbReference type="PROSITE" id="PS50850"/>
    </source>
</evidence>
<evidence type="ECO:0000313" key="9">
    <source>
        <dbReference type="Proteomes" id="UP000006666"/>
    </source>
</evidence>
<dbReference type="GO" id="GO:0005886">
    <property type="term" value="C:plasma membrane"/>
    <property type="evidence" value="ECO:0007669"/>
    <property type="project" value="UniProtKB-SubCell"/>
</dbReference>
<feature type="transmembrane region" description="Helical" evidence="6">
    <location>
        <begin position="85"/>
        <end position="108"/>
    </location>
</feature>
<dbReference type="eggNOG" id="COG2814">
    <property type="taxonomic scope" value="Bacteria"/>
</dbReference>
<protein>
    <submittedName>
        <fullName evidence="8">Arabinose efflux permease family protein</fullName>
    </submittedName>
</protein>
<dbReference type="PROSITE" id="PS50850">
    <property type="entry name" value="MFS"/>
    <property type="match status" value="1"/>
</dbReference>
<accession>C7NFM6</accession>
<feature type="transmembrane region" description="Helical" evidence="6">
    <location>
        <begin position="12"/>
        <end position="37"/>
    </location>
</feature>
<dbReference type="PANTHER" id="PTHR23513">
    <property type="entry name" value="INTEGRAL MEMBRANE EFFLUX PROTEIN-RELATED"/>
    <property type="match status" value="1"/>
</dbReference>
<keyword evidence="4 6" id="KW-1133">Transmembrane helix</keyword>
<name>C7NFM6_KYTSD</name>
<dbReference type="SUPFAM" id="SSF103473">
    <property type="entry name" value="MFS general substrate transporter"/>
    <property type="match status" value="1"/>
</dbReference>
<feature type="transmembrane region" description="Helical" evidence="6">
    <location>
        <begin position="283"/>
        <end position="301"/>
    </location>
</feature>
<feature type="transmembrane region" description="Helical" evidence="6">
    <location>
        <begin position="362"/>
        <end position="390"/>
    </location>
</feature>
<dbReference type="RefSeq" id="WP_015780313.1">
    <property type="nucleotide sequence ID" value="NC_013169.1"/>
</dbReference>
<keyword evidence="5 6" id="KW-0472">Membrane</keyword>
<sequence length="405" mass="41795">MMALGADLRDYRLLWMGGIPADVASTAFVFATPLIVLRMTDSAGVSGLVAGLLGLAVVVGRSPGGALADRYDRRHLLVASQLGQAVIFGVMAAVLFAGSTSVVLYAGLSMLVAFIASTNDAAEDAAITQVVPQERLEQSHGEYQGRNQAAQLAGPALGGVLLGVGPGWVCAVAAVACVVAMVCDLLIQADLSVEKSEEENFAQSVMAGFSYVGRESVLRDILGVQFFYNLAVAGLMFFMVIDLERAGVSAGVIGLLSGLLGAVGIAGAAIVPAVTKRLSFHQTQLFCVFLTVVSLATSAALSGHWAMAIPLALSILIGPSAGAAVFARISRSVPQERLGRVISVQALNAMGGSALSRPAVGWAYGGLGAVSGALPVAAAVISLGWAVAFWRNDDDPQYHRPPERD</sequence>
<evidence type="ECO:0000256" key="6">
    <source>
        <dbReference type="SAM" id="Phobius"/>
    </source>
</evidence>
<dbReference type="KEGG" id="kse:Ksed_24170"/>
<dbReference type="Pfam" id="PF07690">
    <property type="entry name" value="MFS_1"/>
    <property type="match status" value="1"/>
</dbReference>
<keyword evidence="2" id="KW-1003">Cell membrane</keyword>
<dbReference type="HOGENOM" id="CLU_034180_13_4_11"/>
<comment type="subcellular location">
    <subcellularLocation>
        <location evidence="1">Cell membrane</location>
        <topology evidence="1">Multi-pass membrane protein</topology>
    </subcellularLocation>
</comment>
<dbReference type="InterPro" id="IPR020846">
    <property type="entry name" value="MFS_dom"/>
</dbReference>
<feature type="transmembrane region" description="Helical" evidence="6">
    <location>
        <begin position="247"/>
        <end position="271"/>
    </location>
</feature>
<feature type="domain" description="Major facilitator superfamily (MFS) profile" evidence="7">
    <location>
        <begin position="1"/>
        <end position="396"/>
    </location>
</feature>
<evidence type="ECO:0000256" key="1">
    <source>
        <dbReference type="ARBA" id="ARBA00004651"/>
    </source>
</evidence>
<evidence type="ECO:0000256" key="4">
    <source>
        <dbReference type="ARBA" id="ARBA00022989"/>
    </source>
</evidence>
<evidence type="ECO:0000256" key="5">
    <source>
        <dbReference type="ARBA" id="ARBA00023136"/>
    </source>
</evidence>